<dbReference type="Pfam" id="PF16215">
    <property type="entry name" value="DUF4876"/>
    <property type="match status" value="1"/>
</dbReference>
<comment type="caution">
    <text evidence="2">The sequence shown here is derived from an EMBL/GenBank/DDBJ whole genome shotgun (WGS) entry which is preliminary data.</text>
</comment>
<evidence type="ECO:0008006" key="4">
    <source>
        <dbReference type="Google" id="ProtNLM"/>
    </source>
</evidence>
<dbReference type="OrthoDB" id="1409865at2"/>
<keyword evidence="1" id="KW-0472">Membrane</keyword>
<name>A0A363P0E1_9SPHI</name>
<dbReference type="SUPFAM" id="SSF49478">
    <property type="entry name" value="Cna protein B-type domain"/>
    <property type="match status" value="1"/>
</dbReference>
<accession>A0A363P0E1</accession>
<sequence>MANLLTVRNSDLNYNAMKIIIKLILLIFGSSYLFSGCQKDSYAENGSVDISLSASYESETYANKLPLDDITLNLYTLKGKLLLTVKSDENGVIEFVDLAPNTYNVQVVKKFSAAEFNQLTGQREDSEVTFSSVIRRIEVVKGSAATHWDLSLLTGNSNEEGLVIKQIYYAGSDANQGASFRDQFIEIYNNSDQVRYADSLYIAEAFGTTNASTTYVYQPNSGQYDWSKSYRMPQDIDANNDYVYAHLIIQLPGSGKDYPILPGESIVVASTAANHQSPYIGADGVAISVKNPSLTIDLSKADFEAYYVPYLGSTKPLASDIDNPNVPNIRLINRGVGADMIMNQAGQRSWIIFRDQNMGPVISWKGYMPPYADGRENLGTDYLQIPVANILDGVEIQSSTSTQYPKRFTAKIDAGSITVDGGVRSSNSVIRKTKEIINGKRILEDSNNSSDDFVSMKANPKGFID</sequence>
<keyword evidence="3" id="KW-1185">Reference proteome</keyword>
<evidence type="ECO:0000313" key="2">
    <source>
        <dbReference type="EMBL" id="PUV26381.1"/>
    </source>
</evidence>
<dbReference type="InterPro" id="IPR013783">
    <property type="entry name" value="Ig-like_fold"/>
</dbReference>
<dbReference type="Proteomes" id="UP000250831">
    <property type="component" value="Unassembled WGS sequence"/>
</dbReference>
<proteinExistence type="predicted"/>
<dbReference type="Gene3D" id="2.60.40.10">
    <property type="entry name" value="Immunoglobulins"/>
    <property type="match status" value="1"/>
</dbReference>
<organism evidence="2 3">
    <name type="scientific">Sphingobacterium athyrii</name>
    <dbReference type="NCBI Taxonomy" id="2152717"/>
    <lineage>
        <taxon>Bacteria</taxon>
        <taxon>Pseudomonadati</taxon>
        <taxon>Bacteroidota</taxon>
        <taxon>Sphingobacteriia</taxon>
        <taxon>Sphingobacteriales</taxon>
        <taxon>Sphingobacteriaceae</taxon>
        <taxon>Sphingobacterium</taxon>
    </lineage>
</organism>
<gene>
    <name evidence="2" type="ORF">DCO56_05395</name>
</gene>
<dbReference type="InterPro" id="IPR032627">
    <property type="entry name" value="DUF4876"/>
</dbReference>
<evidence type="ECO:0000313" key="3">
    <source>
        <dbReference type="Proteomes" id="UP000250831"/>
    </source>
</evidence>
<keyword evidence="1" id="KW-0812">Transmembrane</keyword>
<keyword evidence="1" id="KW-1133">Transmembrane helix</keyword>
<dbReference type="EMBL" id="QCXX01000001">
    <property type="protein sequence ID" value="PUV26381.1"/>
    <property type="molecule type" value="Genomic_DNA"/>
</dbReference>
<feature type="transmembrane region" description="Helical" evidence="1">
    <location>
        <begin position="12"/>
        <end position="34"/>
    </location>
</feature>
<dbReference type="AlphaFoldDB" id="A0A363P0E1"/>
<reference evidence="2 3" key="1">
    <citation type="submission" date="2018-04" db="EMBL/GenBank/DDBJ databases">
        <title>Sphingobacterium sp. M46 Genome.</title>
        <authorList>
            <person name="Cheng J."/>
            <person name="Li Y."/>
        </authorList>
    </citation>
    <scope>NUCLEOTIDE SEQUENCE [LARGE SCALE GENOMIC DNA]</scope>
    <source>
        <strain evidence="2 3">M46</strain>
    </source>
</reference>
<protein>
    <recommendedName>
        <fullName evidence="4">DUF4876 domain-containing protein</fullName>
    </recommendedName>
</protein>
<evidence type="ECO:0000256" key="1">
    <source>
        <dbReference type="SAM" id="Phobius"/>
    </source>
</evidence>